<dbReference type="RefSeq" id="XP_003683645.1">
    <property type="nucleotide sequence ID" value="XM_003683597.1"/>
</dbReference>
<dbReference type="GeneID" id="11532285"/>
<keyword evidence="1" id="KW-0472">Membrane</keyword>
<dbReference type="GO" id="GO:0007265">
    <property type="term" value="P:Ras protein signal transduction"/>
    <property type="evidence" value="ECO:0007669"/>
    <property type="project" value="EnsemblFungi"/>
</dbReference>
<keyword evidence="3" id="KW-1185">Reference proteome</keyword>
<dbReference type="STRING" id="1071381.G8BMT3"/>
<evidence type="ECO:0000313" key="2">
    <source>
        <dbReference type="EMBL" id="CCE61211.1"/>
    </source>
</evidence>
<dbReference type="Proteomes" id="UP000005666">
    <property type="component" value="Chromosome 1"/>
</dbReference>
<keyword evidence="1" id="KW-1133">Transmembrane helix</keyword>
<protein>
    <recommendedName>
        <fullName evidence="4">Dolichol-phosphate mannosyltransferase subunit 3</fullName>
    </recommendedName>
</protein>
<dbReference type="KEGG" id="tpf:TPHA_0A01270"/>
<feature type="transmembrane region" description="Helical" evidence="1">
    <location>
        <begin position="5"/>
        <end position="25"/>
    </location>
</feature>
<evidence type="ECO:0008006" key="4">
    <source>
        <dbReference type="Google" id="ProtNLM"/>
    </source>
</evidence>
<sequence length="69" mass="7972">MNQKLLGCLVLLGTYSIVTLALYSFKFALVNETISYYWSAVLLLPVILWLWALVAWCEAEMLSNAKREW</sequence>
<dbReference type="eggNOG" id="ENOG502SXJV">
    <property type="taxonomic scope" value="Eukaryota"/>
</dbReference>
<dbReference type="EMBL" id="HE612856">
    <property type="protein sequence ID" value="CCE61211.1"/>
    <property type="molecule type" value="Genomic_DNA"/>
</dbReference>
<dbReference type="GO" id="GO:0006506">
    <property type="term" value="P:GPI anchor biosynthetic process"/>
    <property type="evidence" value="ECO:0007669"/>
    <property type="project" value="EnsemblFungi"/>
</dbReference>
<dbReference type="GO" id="GO:0000506">
    <property type="term" value="C:glycosylphosphatidylinositol-N-acetylglucosaminyltransferase (GPI-GnT) complex"/>
    <property type="evidence" value="ECO:0007669"/>
    <property type="project" value="EnsemblFungi"/>
</dbReference>
<dbReference type="AlphaFoldDB" id="G8BMT3"/>
<feature type="transmembrane region" description="Helical" evidence="1">
    <location>
        <begin position="37"/>
        <end position="57"/>
    </location>
</feature>
<accession>G8BMT3</accession>
<name>G8BMT3_TETPH</name>
<dbReference type="OMA" id="WALIAWC"/>
<gene>
    <name evidence="2" type="primary">TPHA0A01270</name>
    <name evidence="2" type="ordered locus">TPHA_0A01270</name>
</gene>
<organism evidence="2 3">
    <name type="scientific">Tetrapisispora phaffii (strain ATCC 24235 / CBS 4417 / NBRC 1672 / NRRL Y-8282 / UCD 70-5)</name>
    <name type="common">Yeast</name>
    <name type="synonym">Fabospora phaffii</name>
    <dbReference type="NCBI Taxonomy" id="1071381"/>
    <lineage>
        <taxon>Eukaryota</taxon>
        <taxon>Fungi</taxon>
        <taxon>Dikarya</taxon>
        <taxon>Ascomycota</taxon>
        <taxon>Saccharomycotina</taxon>
        <taxon>Saccharomycetes</taxon>
        <taxon>Saccharomycetales</taxon>
        <taxon>Saccharomycetaceae</taxon>
        <taxon>Tetrapisispora</taxon>
    </lineage>
</organism>
<proteinExistence type="predicted"/>
<evidence type="ECO:0000313" key="3">
    <source>
        <dbReference type="Proteomes" id="UP000005666"/>
    </source>
</evidence>
<evidence type="ECO:0000256" key="1">
    <source>
        <dbReference type="SAM" id="Phobius"/>
    </source>
</evidence>
<keyword evidence="1" id="KW-0812">Transmembrane</keyword>
<dbReference type="HOGENOM" id="CLU_190860_0_0_1"/>
<reference evidence="2 3" key="1">
    <citation type="journal article" date="2011" name="Proc. Natl. Acad. Sci. U.S.A.">
        <title>Evolutionary erosion of yeast sex chromosomes by mating-type switching accidents.</title>
        <authorList>
            <person name="Gordon J.L."/>
            <person name="Armisen D."/>
            <person name="Proux-Wera E."/>
            <person name="Oheigeartaigh S.S."/>
            <person name="Byrne K.P."/>
            <person name="Wolfe K.H."/>
        </authorList>
    </citation>
    <scope>NUCLEOTIDE SEQUENCE [LARGE SCALE GENOMIC DNA]</scope>
    <source>
        <strain evidence="3">ATCC 24235 / CBS 4417 / NBRC 1672 / NRRL Y-8282 / UCD 70-5</strain>
    </source>
</reference>
<dbReference type="GO" id="GO:0005095">
    <property type="term" value="F:GTPase inhibitor activity"/>
    <property type="evidence" value="ECO:0007669"/>
    <property type="project" value="EnsemblFungi"/>
</dbReference>